<comment type="function">
    <text evidence="8">Involved in lipopolysaccharide (LPS) biosynthesis. Catalyzes the transfer of 3-deoxy-D-manno-octulosonate (Kdo) residue(s) from CMP-Kdo to lipid IV(A), the tetraacyldisaccharide-1,4'-bisphosphate precursor of lipid A.</text>
</comment>
<keyword evidence="8" id="KW-1003">Cell membrane</keyword>
<dbReference type="AlphaFoldDB" id="A0A1G6UZS1"/>
<dbReference type="GO" id="GO:0005886">
    <property type="term" value="C:plasma membrane"/>
    <property type="evidence" value="ECO:0007669"/>
    <property type="project" value="UniProtKB-SubCell"/>
</dbReference>
<evidence type="ECO:0000256" key="7">
    <source>
        <dbReference type="PIRSR" id="PIRSR639901-1"/>
    </source>
</evidence>
<dbReference type="GO" id="GO:0009245">
    <property type="term" value="P:lipid A biosynthetic process"/>
    <property type="evidence" value="ECO:0007669"/>
    <property type="project" value="TreeGrafter"/>
</dbReference>
<sequence length="416" mass="47184">MSTFIYSLFLHSYRAFIVMASLFNKKARLWVAGRKDLTARLRHALRDNAAPVIWIHCASLGEFEQGRTILESLKKQYPGHKILLTFFSPSGYEIRKNYAHADWVFYLPLDTRRNARDFVNLVKPALTIFVKYEYWYHLLHALKDRGKPVLLISALFRENAIFFKSYGGFHRGMLRCFTHIFVQDPESKDRLSPIIPATKITVAGDTRFDRVAEIASGFEPIPAIAAFVHQHPLVLVAGSTWPDDEKKLATYLKSNNSKITLIIAPHEVNGDHIKEIKSLFPAALLFSRLKEAPGLRSNVLIIDNIGMLSRLYYYADIAYIGGGFNKSGIHNTLEAAVFGKSVLFGPNYQKFAEARTLIKNGGAFSYNTNYQLIKILNKLEANRDFRQESGVKAGQFVSENTGATHIILSYICENLR</sequence>
<keyword evidence="11" id="KW-1185">Reference proteome</keyword>
<dbReference type="Pfam" id="PF04413">
    <property type="entry name" value="Glycos_transf_N"/>
    <property type="match status" value="1"/>
</dbReference>
<proteinExistence type="inferred from homology"/>
<accession>A0A1G6UZS1</accession>
<evidence type="ECO:0000313" key="10">
    <source>
        <dbReference type="EMBL" id="SDD46890.1"/>
    </source>
</evidence>
<name>A0A1G6UZS1_NIADE</name>
<dbReference type="PANTHER" id="PTHR42755">
    <property type="entry name" value="3-DEOXY-MANNO-OCTULOSONATE CYTIDYLYLTRANSFERASE"/>
    <property type="match status" value="1"/>
</dbReference>
<dbReference type="InterPro" id="IPR007507">
    <property type="entry name" value="Glycos_transf_N"/>
</dbReference>
<keyword evidence="4 8" id="KW-0808">Transferase</keyword>
<evidence type="ECO:0000256" key="1">
    <source>
        <dbReference type="ARBA" id="ARBA00004713"/>
    </source>
</evidence>
<dbReference type="STRING" id="1285928.SAMN04487894_109145"/>
<dbReference type="Gene3D" id="3.40.50.11720">
    <property type="entry name" value="3-Deoxy-D-manno-octulosonic-acid transferase, N-terminal domain"/>
    <property type="match status" value="1"/>
</dbReference>
<comment type="similarity">
    <text evidence="8">Belongs to the glycosyltransferase group 1 family.</text>
</comment>
<keyword evidence="8" id="KW-0472">Membrane</keyword>
<reference evidence="11" key="1">
    <citation type="submission" date="2016-10" db="EMBL/GenBank/DDBJ databases">
        <authorList>
            <person name="Varghese N."/>
            <person name="Submissions S."/>
        </authorList>
    </citation>
    <scope>NUCLEOTIDE SEQUENCE [LARGE SCALE GENOMIC DNA]</scope>
    <source>
        <strain evidence="11">DSM 25811 / CCM 8410 / LMG 26954 / E90</strain>
    </source>
</reference>
<dbReference type="OrthoDB" id="9789797at2"/>
<comment type="catalytic activity">
    <reaction evidence="6 8">
        <text>lipid IVA (E. coli) + CMP-3-deoxy-beta-D-manno-octulosonate = alpha-Kdo-(2-&gt;6)-lipid IVA (E. coli) + CMP + H(+)</text>
        <dbReference type="Rhea" id="RHEA:28066"/>
        <dbReference type="ChEBI" id="CHEBI:15378"/>
        <dbReference type="ChEBI" id="CHEBI:58603"/>
        <dbReference type="ChEBI" id="CHEBI:60364"/>
        <dbReference type="ChEBI" id="CHEBI:60377"/>
        <dbReference type="ChEBI" id="CHEBI:85987"/>
        <dbReference type="EC" id="2.4.99.12"/>
    </reaction>
</comment>
<evidence type="ECO:0000256" key="8">
    <source>
        <dbReference type="RuleBase" id="RU365103"/>
    </source>
</evidence>
<organism evidence="10 11">
    <name type="scientific">Niabella drilacis (strain DSM 25811 / CCM 8410 / CCUG 62505 / LMG 26954 / E90)</name>
    <dbReference type="NCBI Taxonomy" id="1285928"/>
    <lineage>
        <taxon>Bacteria</taxon>
        <taxon>Pseudomonadati</taxon>
        <taxon>Bacteroidota</taxon>
        <taxon>Chitinophagia</taxon>
        <taxon>Chitinophagales</taxon>
        <taxon>Chitinophagaceae</taxon>
        <taxon>Niabella</taxon>
    </lineage>
</organism>
<evidence type="ECO:0000256" key="6">
    <source>
        <dbReference type="ARBA" id="ARBA00049183"/>
    </source>
</evidence>
<dbReference type="SUPFAM" id="SSF53756">
    <property type="entry name" value="UDP-Glycosyltransferase/glycogen phosphorylase"/>
    <property type="match status" value="1"/>
</dbReference>
<evidence type="ECO:0000259" key="9">
    <source>
        <dbReference type="Pfam" id="PF04413"/>
    </source>
</evidence>
<dbReference type="InterPro" id="IPR038107">
    <property type="entry name" value="Glycos_transf_N_sf"/>
</dbReference>
<feature type="active site" description="Proton acceptor" evidence="7">
    <location>
        <position position="62"/>
    </location>
</feature>
<evidence type="ECO:0000256" key="2">
    <source>
        <dbReference type="ARBA" id="ARBA00012621"/>
    </source>
</evidence>
<comment type="subcellular location">
    <subcellularLocation>
        <location evidence="8">Cell membrane</location>
    </subcellularLocation>
</comment>
<dbReference type="UniPathway" id="UPA00958"/>
<dbReference type="InterPro" id="IPR039901">
    <property type="entry name" value="Kdotransferase"/>
</dbReference>
<evidence type="ECO:0000256" key="5">
    <source>
        <dbReference type="ARBA" id="ARBA00031445"/>
    </source>
</evidence>
<gene>
    <name evidence="10" type="ORF">SAMN04487894_109145</name>
</gene>
<dbReference type="EC" id="2.4.99.12" evidence="2 8"/>
<dbReference type="PANTHER" id="PTHR42755:SF1">
    <property type="entry name" value="3-DEOXY-D-MANNO-OCTULOSONIC ACID TRANSFERASE, MITOCHONDRIAL-RELATED"/>
    <property type="match status" value="1"/>
</dbReference>
<keyword evidence="8" id="KW-0448">Lipopolysaccharide biosynthesis</keyword>
<dbReference type="EMBL" id="FMZO01000009">
    <property type="protein sequence ID" value="SDD46890.1"/>
    <property type="molecule type" value="Genomic_DNA"/>
</dbReference>
<dbReference type="GO" id="GO:0009244">
    <property type="term" value="P:lipopolysaccharide core region biosynthetic process"/>
    <property type="evidence" value="ECO:0007669"/>
    <property type="project" value="UniProtKB-UniRule"/>
</dbReference>
<feature type="domain" description="3-deoxy-D-manno-octulosonic-acid transferase N-terminal" evidence="9">
    <location>
        <begin position="38"/>
        <end position="209"/>
    </location>
</feature>
<dbReference type="Gene3D" id="3.40.50.2000">
    <property type="entry name" value="Glycogen Phosphorylase B"/>
    <property type="match status" value="1"/>
</dbReference>
<evidence type="ECO:0000313" key="11">
    <source>
        <dbReference type="Proteomes" id="UP000198757"/>
    </source>
</evidence>
<comment type="pathway">
    <text evidence="1 8">Bacterial outer membrane biogenesis; LPS core biosynthesis.</text>
</comment>
<evidence type="ECO:0000256" key="3">
    <source>
        <dbReference type="ARBA" id="ARBA00019077"/>
    </source>
</evidence>
<dbReference type="RefSeq" id="WP_090391279.1">
    <property type="nucleotide sequence ID" value="NZ_FMZO01000009.1"/>
</dbReference>
<dbReference type="Proteomes" id="UP000198757">
    <property type="component" value="Unassembled WGS sequence"/>
</dbReference>
<protein>
    <recommendedName>
        <fullName evidence="3 8">3-deoxy-D-manno-octulosonic acid transferase</fullName>
        <shortName evidence="8">Kdo transferase</shortName>
        <ecNumber evidence="2 8">2.4.99.12</ecNumber>
    </recommendedName>
    <alternativeName>
        <fullName evidence="5 8">Lipid IV(A) 3-deoxy-D-manno-octulosonic acid transferase</fullName>
    </alternativeName>
</protein>
<evidence type="ECO:0000256" key="4">
    <source>
        <dbReference type="ARBA" id="ARBA00022679"/>
    </source>
</evidence>
<dbReference type="GO" id="GO:0043842">
    <property type="term" value="F:Kdo transferase activity"/>
    <property type="evidence" value="ECO:0007669"/>
    <property type="project" value="UniProtKB-EC"/>
</dbReference>